<feature type="transmembrane region" description="Helical" evidence="1">
    <location>
        <begin position="67"/>
        <end position="93"/>
    </location>
</feature>
<evidence type="ECO:0000256" key="1">
    <source>
        <dbReference type="SAM" id="Phobius"/>
    </source>
</evidence>
<feature type="transmembrane region" description="Helical" evidence="1">
    <location>
        <begin position="146"/>
        <end position="170"/>
    </location>
</feature>
<accession>A0ABV6NFV3</accession>
<keyword evidence="1" id="KW-1133">Transmembrane helix</keyword>
<dbReference type="Pfam" id="PF13398">
    <property type="entry name" value="Peptidase_M50B"/>
    <property type="match status" value="1"/>
</dbReference>
<dbReference type="InterPro" id="IPR049500">
    <property type="entry name" value="Peptidase_M50B-like"/>
</dbReference>
<organism evidence="2 3">
    <name type="scientific">Halalkalibacter alkalisediminis</name>
    <dbReference type="NCBI Taxonomy" id="935616"/>
    <lineage>
        <taxon>Bacteria</taxon>
        <taxon>Bacillati</taxon>
        <taxon>Bacillota</taxon>
        <taxon>Bacilli</taxon>
        <taxon>Bacillales</taxon>
        <taxon>Bacillaceae</taxon>
        <taxon>Halalkalibacter</taxon>
    </lineage>
</organism>
<evidence type="ECO:0000313" key="3">
    <source>
        <dbReference type="Proteomes" id="UP001589833"/>
    </source>
</evidence>
<dbReference type="RefSeq" id="WP_273847722.1">
    <property type="nucleotide sequence ID" value="NZ_JAQQWT010000032.1"/>
</dbReference>
<comment type="caution">
    <text evidence="2">The sequence shown here is derived from an EMBL/GenBank/DDBJ whole genome shotgun (WGS) entry which is preliminary data.</text>
</comment>
<name>A0ABV6NFV3_9BACI</name>
<feature type="transmembrane region" description="Helical" evidence="1">
    <location>
        <begin position="99"/>
        <end position="116"/>
    </location>
</feature>
<keyword evidence="1" id="KW-0472">Membrane</keyword>
<feature type="transmembrane region" description="Helical" evidence="1">
    <location>
        <begin position="123"/>
        <end position="140"/>
    </location>
</feature>
<keyword evidence="3" id="KW-1185">Reference proteome</keyword>
<proteinExistence type="predicted"/>
<reference evidence="2 3" key="1">
    <citation type="submission" date="2024-09" db="EMBL/GenBank/DDBJ databases">
        <authorList>
            <person name="Sun Q."/>
            <person name="Mori K."/>
        </authorList>
    </citation>
    <scope>NUCLEOTIDE SEQUENCE [LARGE SCALE GENOMIC DNA]</scope>
    <source>
        <strain evidence="2 3">NCAIM B.02301</strain>
    </source>
</reference>
<evidence type="ECO:0000313" key="2">
    <source>
        <dbReference type="EMBL" id="MFC0559635.1"/>
    </source>
</evidence>
<dbReference type="Proteomes" id="UP001589833">
    <property type="component" value="Unassembled WGS sequence"/>
</dbReference>
<sequence length="214" mass="23918">MEFMYAYIAIAIIISFIPVLKSIFATIHTLIHETGHALAALLTSGKVYSISLYSTTDGVACTGSRSWWSSVVVTYAGYTFSSLIAILAFFLIANEETVFLFYIFLLIALINLLLWVRNKFGVLWLLLYIAGSLVIIHYQWNILKEIVVYLLSSVILVQSVLASFTILILSMTNSKQAGDAKGLQKLTLVPAFVWGIIFFSQSLLATYYVIVYLI</sequence>
<feature type="transmembrane region" description="Helical" evidence="1">
    <location>
        <begin position="191"/>
        <end position="213"/>
    </location>
</feature>
<protein>
    <submittedName>
        <fullName evidence="2">M50 family metallopeptidase</fullName>
    </submittedName>
</protein>
<gene>
    <name evidence="2" type="ORF">ACFFH4_11320</name>
</gene>
<dbReference type="EMBL" id="JBHLTR010000015">
    <property type="protein sequence ID" value="MFC0559635.1"/>
    <property type="molecule type" value="Genomic_DNA"/>
</dbReference>
<keyword evidence="1" id="KW-0812">Transmembrane</keyword>
<feature type="transmembrane region" description="Helical" evidence="1">
    <location>
        <begin position="7"/>
        <end position="31"/>
    </location>
</feature>